<evidence type="ECO:0000313" key="1">
    <source>
        <dbReference type="EMBL" id="OYR59123.1"/>
    </source>
</evidence>
<dbReference type="RefSeq" id="WP_094529470.1">
    <property type="nucleotide sequence ID" value="NZ_NHPJ01000010.1"/>
</dbReference>
<reference evidence="1 2" key="1">
    <citation type="journal article" date="2014" name="Front. Microbiol.">
        <title>Population and genomic analysis of the genus Halorubrum.</title>
        <authorList>
            <person name="Fullmer M.S."/>
            <person name="Soucy S.M."/>
            <person name="Swithers K.S."/>
            <person name="Makkay A.M."/>
            <person name="Wheeler R."/>
            <person name="Ventosa A."/>
            <person name="Gogarten J.P."/>
            <person name="Papke R.T."/>
        </authorList>
    </citation>
    <scope>NUCLEOTIDE SEQUENCE [LARGE SCALE GENOMIC DNA]</scope>
    <source>
        <strain evidence="1 2">Cb34</strain>
    </source>
</reference>
<keyword evidence="2" id="KW-1185">Reference proteome</keyword>
<sequence length="138" mass="14498">MIHVTRDLLTVLLDRAAERDPTAVSLRLSATRAGEFDVDLGLDPETPVLTHFTVEGVGGSVNAVFGVDLGIPADRGGARFLSHPTGRLRLARTDDLAAVVLVSVPPYDDDCVAAFDRAGDGIELVVLDAAPPAESLPE</sequence>
<accession>A0A256IRP8</accession>
<comment type="caution">
    <text evidence="1">The sequence shown here is derived from an EMBL/GenBank/DDBJ whole genome shotgun (WGS) entry which is preliminary data.</text>
</comment>
<proteinExistence type="predicted"/>
<dbReference type="Proteomes" id="UP000216308">
    <property type="component" value="Unassembled WGS sequence"/>
</dbReference>
<dbReference type="Pfam" id="PF26422">
    <property type="entry name" value="Halo_JAB_MPN"/>
    <property type="match status" value="1"/>
</dbReference>
<dbReference type="InterPro" id="IPR058877">
    <property type="entry name" value="JAB/MPN_dom-containing"/>
</dbReference>
<dbReference type="OrthoDB" id="210127at2157"/>
<protein>
    <submittedName>
        <fullName evidence="1">Uncharacterized protein</fullName>
    </submittedName>
</protein>
<name>A0A256IRP8_9EURY</name>
<dbReference type="AlphaFoldDB" id="A0A256IRP8"/>
<dbReference type="EMBL" id="NHPJ01000010">
    <property type="protein sequence ID" value="OYR59123.1"/>
    <property type="molecule type" value="Genomic_DNA"/>
</dbReference>
<evidence type="ECO:0000313" key="2">
    <source>
        <dbReference type="Proteomes" id="UP000216308"/>
    </source>
</evidence>
<organism evidence="1 2">
    <name type="scientific">Halorubrum halodurans</name>
    <dbReference type="NCBI Taxonomy" id="1383851"/>
    <lineage>
        <taxon>Archaea</taxon>
        <taxon>Methanobacteriati</taxon>
        <taxon>Methanobacteriota</taxon>
        <taxon>Stenosarchaea group</taxon>
        <taxon>Halobacteria</taxon>
        <taxon>Halobacteriales</taxon>
        <taxon>Haloferacaceae</taxon>
        <taxon>Halorubrum</taxon>
    </lineage>
</organism>
<gene>
    <name evidence="1" type="ORF">DJ70_01340</name>
</gene>